<proteinExistence type="inferred from homology"/>
<evidence type="ECO:0000256" key="4">
    <source>
        <dbReference type="ARBA" id="ARBA00022692"/>
    </source>
</evidence>
<dbReference type="InterPro" id="IPR023996">
    <property type="entry name" value="TonB-dep_OMP_SusC/RagA"/>
</dbReference>
<evidence type="ECO:0000256" key="1">
    <source>
        <dbReference type="ARBA" id="ARBA00004571"/>
    </source>
</evidence>
<keyword evidence="2 8" id="KW-0813">Transport</keyword>
<evidence type="ECO:0000313" key="12">
    <source>
        <dbReference type="Proteomes" id="UP001209168"/>
    </source>
</evidence>
<comment type="subcellular location">
    <subcellularLocation>
        <location evidence="1 8">Cell outer membrane</location>
        <topology evidence="1 8">Multi-pass membrane protein</topology>
    </subcellularLocation>
</comment>
<dbReference type="PROSITE" id="PS51257">
    <property type="entry name" value="PROKAR_LIPOPROTEIN"/>
    <property type="match status" value="1"/>
</dbReference>
<dbReference type="RefSeq" id="WP_264902116.1">
    <property type="nucleotide sequence ID" value="NZ_JAPDVH010000001.1"/>
</dbReference>
<comment type="similarity">
    <text evidence="8">Belongs to the TonB-dependent receptor family.</text>
</comment>
<keyword evidence="5 9" id="KW-0732">Signal</keyword>
<name>A0AAW5UT82_9BACT</name>
<dbReference type="InterPro" id="IPR008969">
    <property type="entry name" value="CarboxyPept-like_regulatory"/>
</dbReference>
<keyword evidence="6 8" id="KW-0472">Membrane</keyword>
<dbReference type="InterPro" id="IPR037066">
    <property type="entry name" value="Plug_dom_sf"/>
</dbReference>
<dbReference type="NCBIfam" id="TIGR04056">
    <property type="entry name" value="OMP_RagA_SusC"/>
    <property type="match status" value="1"/>
</dbReference>
<dbReference type="PROSITE" id="PS52016">
    <property type="entry name" value="TONB_DEPENDENT_REC_3"/>
    <property type="match status" value="1"/>
</dbReference>
<evidence type="ECO:0000256" key="5">
    <source>
        <dbReference type="ARBA" id="ARBA00022729"/>
    </source>
</evidence>
<keyword evidence="7 8" id="KW-0998">Cell outer membrane</keyword>
<evidence type="ECO:0000256" key="3">
    <source>
        <dbReference type="ARBA" id="ARBA00022452"/>
    </source>
</evidence>
<organism evidence="11 12">
    <name type="scientific">Segatella copri</name>
    <dbReference type="NCBI Taxonomy" id="165179"/>
    <lineage>
        <taxon>Bacteria</taxon>
        <taxon>Pseudomonadati</taxon>
        <taxon>Bacteroidota</taxon>
        <taxon>Bacteroidia</taxon>
        <taxon>Bacteroidales</taxon>
        <taxon>Prevotellaceae</taxon>
        <taxon>Segatella</taxon>
    </lineage>
</organism>
<dbReference type="Pfam" id="PF07715">
    <property type="entry name" value="Plug"/>
    <property type="match status" value="1"/>
</dbReference>
<comment type="caution">
    <text evidence="11">The sequence shown here is derived from an EMBL/GenBank/DDBJ whole genome shotgun (WGS) entry which is preliminary data.</text>
</comment>
<dbReference type="PANTHER" id="PTHR30069:SF29">
    <property type="entry name" value="HEMOGLOBIN AND HEMOGLOBIN-HAPTOGLOBIN-BINDING PROTEIN 1-RELATED"/>
    <property type="match status" value="1"/>
</dbReference>
<dbReference type="Gene3D" id="2.60.40.1120">
    <property type="entry name" value="Carboxypeptidase-like, regulatory domain"/>
    <property type="match status" value="1"/>
</dbReference>
<protein>
    <submittedName>
        <fullName evidence="11">TonB-dependent receptor</fullName>
    </submittedName>
</protein>
<dbReference type="PANTHER" id="PTHR30069">
    <property type="entry name" value="TONB-DEPENDENT OUTER MEMBRANE RECEPTOR"/>
    <property type="match status" value="1"/>
</dbReference>
<dbReference type="InterPro" id="IPR018247">
    <property type="entry name" value="EF_Hand_1_Ca_BS"/>
</dbReference>
<keyword evidence="11" id="KW-0675">Receptor</keyword>
<dbReference type="InterPro" id="IPR039426">
    <property type="entry name" value="TonB-dep_rcpt-like"/>
</dbReference>
<dbReference type="GO" id="GO:0015344">
    <property type="term" value="F:siderophore uptake transmembrane transporter activity"/>
    <property type="evidence" value="ECO:0007669"/>
    <property type="project" value="TreeGrafter"/>
</dbReference>
<dbReference type="InterPro" id="IPR023997">
    <property type="entry name" value="TonB-dep_OMP_SusC/RagA_CS"/>
</dbReference>
<dbReference type="SUPFAM" id="SSF49464">
    <property type="entry name" value="Carboxypeptidase regulatory domain-like"/>
    <property type="match status" value="1"/>
</dbReference>
<evidence type="ECO:0000256" key="9">
    <source>
        <dbReference type="SAM" id="SignalP"/>
    </source>
</evidence>
<dbReference type="Pfam" id="PF13715">
    <property type="entry name" value="CarbopepD_reg_2"/>
    <property type="match status" value="1"/>
</dbReference>
<keyword evidence="3 8" id="KW-1134">Transmembrane beta strand</keyword>
<dbReference type="EMBL" id="JAPDVH010000001">
    <property type="protein sequence ID" value="MCW4156563.1"/>
    <property type="molecule type" value="Genomic_DNA"/>
</dbReference>
<gene>
    <name evidence="11" type="ORF">ONT23_13735</name>
</gene>
<dbReference type="GO" id="GO:0044718">
    <property type="term" value="P:siderophore transmembrane transport"/>
    <property type="evidence" value="ECO:0007669"/>
    <property type="project" value="TreeGrafter"/>
</dbReference>
<reference evidence="11" key="1">
    <citation type="submission" date="2022-11" db="EMBL/GenBank/DDBJ databases">
        <title>Genomic repertoires linked with pathogenic potency of arthritogenic Prevotella copri isolated from the gut of rheumatoid arthritis patients.</title>
        <authorList>
            <person name="Nii T."/>
            <person name="Maeda Y."/>
            <person name="Motooka D."/>
            <person name="Naito M."/>
            <person name="Matsumoto Y."/>
            <person name="Ogawa T."/>
            <person name="Oguro-Igashira E."/>
            <person name="Kishikawa T."/>
            <person name="Yamashita M."/>
            <person name="Koizumi S."/>
            <person name="Kurakawa T."/>
            <person name="Okumura R."/>
            <person name="Kayama H."/>
            <person name="Murakami M."/>
            <person name="Sakaguchi T."/>
            <person name="Das B."/>
            <person name="Nakamura S."/>
            <person name="Okada Y."/>
            <person name="Kumanogoh A."/>
            <person name="Takeda K."/>
        </authorList>
    </citation>
    <scope>NUCLEOTIDE SEQUENCE</scope>
    <source>
        <strain evidence="11">H012_8</strain>
    </source>
</reference>
<evidence type="ECO:0000313" key="11">
    <source>
        <dbReference type="EMBL" id="MCW4156563.1"/>
    </source>
</evidence>
<feature type="domain" description="TonB-dependent receptor plug" evidence="10">
    <location>
        <begin position="133"/>
        <end position="257"/>
    </location>
</feature>
<dbReference type="Gene3D" id="2.170.130.10">
    <property type="entry name" value="TonB-dependent receptor, plug domain"/>
    <property type="match status" value="1"/>
</dbReference>
<evidence type="ECO:0000256" key="7">
    <source>
        <dbReference type="ARBA" id="ARBA00023237"/>
    </source>
</evidence>
<sequence length="1089" mass="121026">MEKIKTNNVMRLACLTIMWVACVIGAAAQQVITGNVTDAKFNEPIIGANVVLVNTQNRYVKGVTTDMDGNYSLQVPADAKNLSLQVSFIGMKTIKVKYTGQTKADFQLKDDTKTELGEVTVTANRRDNMGITKMERTSSVQSINLADIVDASPVTSIEDALQGQISGLDITMGGDPGAKNTMQIRGTNTLTGDANPLIVVDGVPYDANISDDFDFATANSEDFGALLNIAPSNIESIDVLKDGAATAIYGSKGSNGVLLINTKKGAMGKTRFNFSSKWTIKQEPSSIPLLNGRQYTAMMQDALWNAANAKGLSNASAEMDMLFNADPINYNPNYQYYNEYNQDTDWLDAVKQHALTSDNNFDMSGGGEKARYRFSLGYLNEEGTTKGTGLTRLTSQLRVTYNFSDRLRVHTDFSFVNTKKDANVLENVRSMAQSSMPNKSPYWIDPTTGLPTDQYFSLNSSYEGSFSMSGSKGNHFNPVAMAELGFNKTNVRDEKMTVTMEYDFPFDLRFRGWVSLYMKTQKNNKFLPQAATGVLMNSIYANQATDATSDAYSLQSEWKLLYNKVFGEKHGLTATGVFRTYQSESTSTSNSTYGNASANLSDPVIGSAVAGANSASNERRTVTLTGQVVYNYDSRYVLNGTINYEGNSSMGRNNRFATYPSCGLAWNIDKEHFWSDAFHKVVNEAKVRASLAWTGKSPSGSSDYYGAFQSMGTYVTNPAIYPSRMQLDKLKWESTREWDLGFDFRFFNRLNITLDYYDKKTTDLLSRNVEISSTTGYAKLSWMNSGSLSNKGFEARFDYDVIKRGPWSLRENANASRNINKVEVLPANYTQEKYTFGNGNYAMRIVEGQPIGAFYGYRYKGVYQNTNETYAKDAAGNVMYDVNGKPITMRNGSTLVYPGDAKYEDVNKDGVINEKDIVYLGNANPKLIFGGGFMLKWKDLSLTTVFYGRLGQKVINSARMNLENMYGKDNQSTAVLNRWRSEGDQTDIPRALYGMGYNYLGSDRFVEDATYVRLKTLTLCYNVPKKFLSKLGWGISACKIYATGYDLFTFTSYSGQEPEVGMPSAKSLVRDNATTPVSKRYVFNINLNF</sequence>
<dbReference type="Proteomes" id="UP001209168">
    <property type="component" value="Unassembled WGS sequence"/>
</dbReference>
<evidence type="ECO:0000256" key="6">
    <source>
        <dbReference type="ARBA" id="ARBA00023136"/>
    </source>
</evidence>
<evidence type="ECO:0000259" key="10">
    <source>
        <dbReference type="Pfam" id="PF07715"/>
    </source>
</evidence>
<dbReference type="InterPro" id="IPR036942">
    <property type="entry name" value="Beta-barrel_TonB_sf"/>
</dbReference>
<dbReference type="NCBIfam" id="TIGR04057">
    <property type="entry name" value="SusC_RagA_signa"/>
    <property type="match status" value="1"/>
</dbReference>
<dbReference type="InterPro" id="IPR012910">
    <property type="entry name" value="Plug_dom"/>
</dbReference>
<dbReference type="SUPFAM" id="SSF56935">
    <property type="entry name" value="Porins"/>
    <property type="match status" value="1"/>
</dbReference>
<keyword evidence="4 8" id="KW-0812">Transmembrane</keyword>
<evidence type="ECO:0000256" key="8">
    <source>
        <dbReference type="PROSITE-ProRule" id="PRU01360"/>
    </source>
</evidence>
<dbReference type="Gene3D" id="2.40.170.20">
    <property type="entry name" value="TonB-dependent receptor, beta-barrel domain"/>
    <property type="match status" value="1"/>
</dbReference>
<dbReference type="AlphaFoldDB" id="A0AAW5UT82"/>
<evidence type="ECO:0000256" key="2">
    <source>
        <dbReference type="ARBA" id="ARBA00022448"/>
    </source>
</evidence>
<dbReference type="PROSITE" id="PS00018">
    <property type="entry name" value="EF_HAND_1"/>
    <property type="match status" value="1"/>
</dbReference>
<accession>A0AAW5UT82</accession>
<dbReference type="GO" id="GO:0009279">
    <property type="term" value="C:cell outer membrane"/>
    <property type="evidence" value="ECO:0007669"/>
    <property type="project" value="UniProtKB-SubCell"/>
</dbReference>
<feature type="chain" id="PRO_5044014757" evidence="9">
    <location>
        <begin position="27"/>
        <end position="1089"/>
    </location>
</feature>
<feature type="signal peptide" evidence="9">
    <location>
        <begin position="1"/>
        <end position="26"/>
    </location>
</feature>